<feature type="transmembrane region" description="Helical" evidence="6">
    <location>
        <begin position="292"/>
        <end position="318"/>
    </location>
</feature>
<dbReference type="InterPro" id="IPR050833">
    <property type="entry name" value="Poly_Biosynth_Transport"/>
</dbReference>
<comment type="caution">
    <text evidence="7">The sequence shown here is derived from an EMBL/GenBank/DDBJ whole genome shotgun (WGS) entry which is preliminary data.</text>
</comment>
<dbReference type="Proteomes" id="UP000004892">
    <property type="component" value="Unassembled WGS sequence"/>
</dbReference>
<evidence type="ECO:0000256" key="2">
    <source>
        <dbReference type="ARBA" id="ARBA00022475"/>
    </source>
</evidence>
<evidence type="ECO:0000256" key="6">
    <source>
        <dbReference type="SAM" id="Phobius"/>
    </source>
</evidence>
<feature type="transmembrane region" description="Helical" evidence="6">
    <location>
        <begin position="83"/>
        <end position="105"/>
    </location>
</feature>
<evidence type="ECO:0000256" key="1">
    <source>
        <dbReference type="ARBA" id="ARBA00004651"/>
    </source>
</evidence>
<dbReference type="STRING" id="742817.HMPREF9449_03057"/>
<evidence type="ECO:0000313" key="7">
    <source>
        <dbReference type="EMBL" id="EHP45010.1"/>
    </source>
</evidence>
<keyword evidence="3 6" id="KW-0812">Transmembrane</keyword>
<dbReference type="PANTHER" id="PTHR30250">
    <property type="entry name" value="PST FAMILY PREDICTED COLANIC ACID TRANSPORTER"/>
    <property type="match status" value="1"/>
</dbReference>
<proteinExistence type="predicted"/>
<dbReference type="PANTHER" id="PTHR30250:SF11">
    <property type="entry name" value="O-ANTIGEN TRANSPORTER-RELATED"/>
    <property type="match status" value="1"/>
</dbReference>
<feature type="transmembrane region" description="Helical" evidence="6">
    <location>
        <begin position="386"/>
        <end position="406"/>
    </location>
</feature>
<comment type="subcellular location">
    <subcellularLocation>
        <location evidence="1">Cell membrane</location>
        <topology evidence="1">Multi-pass membrane protein</topology>
    </subcellularLocation>
</comment>
<dbReference type="GeneID" id="98070574"/>
<dbReference type="GO" id="GO:0005886">
    <property type="term" value="C:plasma membrane"/>
    <property type="evidence" value="ECO:0007669"/>
    <property type="project" value="UniProtKB-SubCell"/>
</dbReference>
<feature type="transmembrane region" description="Helical" evidence="6">
    <location>
        <begin position="248"/>
        <end position="271"/>
    </location>
</feature>
<dbReference type="RefSeq" id="WP_009138199.1">
    <property type="nucleotide sequence ID" value="NZ_JH594599.1"/>
</dbReference>
<dbReference type="eggNOG" id="COG2244">
    <property type="taxonomic scope" value="Bacteria"/>
</dbReference>
<keyword evidence="8" id="KW-1185">Reference proteome</keyword>
<reference evidence="7 8" key="1">
    <citation type="submission" date="2012-01" db="EMBL/GenBank/DDBJ databases">
        <title>The Genome Sequence of Odoribacter laneus YIT 12061.</title>
        <authorList>
            <consortium name="The Broad Institute Genome Sequencing Platform"/>
            <person name="Earl A."/>
            <person name="Ward D."/>
            <person name="Feldgarden M."/>
            <person name="Gevers D."/>
            <person name="Morotomi M."/>
            <person name="Young S.K."/>
            <person name="Zeng Q."/>
            <person name="Gargeya S."/>
            <person name="Fitzgerald M."/>
            <person name="Haas B."/>
            <person name="Abouelleil A."/>
            <person name="Alvarado L."/>
            <person name="Arachchi H.M."/>
            <person name="Berlin A."/>
            <person name="Chapman S.B."/>
            <person name="Gearin G."/>
            <person name="Goldberg J."/>
            <person name="Griggs A."/>
            <person name="Gujja S."/>
            <person name="Hansen M."/>
            <person name="Heiman D."/>
            <person name="Howarth C."/>
            <person name="Larimer J."/>
            <person name="Lui A."/>
            <person name="MacDonald P.J.P."/>
            <person name="McCowen C."/>
            <person name="Montmayeur A."/>
            <person name="Murphy C."/>
            <person name="Neiman D."/>
            <person name="Pearson M."/>
            <person name="Priest M."/>
            <person name="Roberts A."/>
            <person name="Saif S."/>
            <person name="Shea T."/>
            <person name="Sisk P."/>
            <person name="Stolte C."/>
            <person name="Sykes S."/>
            <person name="Wortman J."/>
            <person name="Nusbaum C."/>
            <person name="Birren B."/>
        </authorList>
    </citation>
    <scope>NUCLEOTIDE SEQUENCE [LARGE SCALE GENOMIC DNA]</scope>
    <source>
        <strain evidence="7 8">YIT 12061</strain>
    </source>
</reference>
<sequence length="413" mass="46212">MKKRLNNSFLVNIAVLASGSFIAQGIGALTIPVLTRIYTPEDLGLYTYIISIAAIFLSVVNTRYDVSIVTEPEERNVYPLIKLSLIVGGIVTIIASIGGYVFFSFKGMPGYLSIYLFVIIASYAIINVLTAYNNRRKEYKVISSVYVLRTGTQNIGAILLGILSRSIHCLLLPYAIGQLLGIKRQMKPLQKYWREVISVPANKVKEVAFKHKKQFYFSTPALLANSLSYSIITIFIEMLYGMTQVGFYSISVRLLGLPLALIGGNVSKVFLEQASAEYNEHKHFSYSFKKTFILLLIIAIPMVLVLTLLATPICTFVFGKEWAVAGKYIAILAPMFGIRFITSAMSPAFVIINRQGLELILQMVFLVCGVLSYTISQIYHLEIIDFVTLISATFSVAYLIYFLVIYKYSKKIN</sequence>
<feature type="transmembrane region" description="Helical" evidence="6">
    <location>
        <begin position="111"/>
        <end position="132"/>
    </location>
</feature>
<dbReference type="Pfam" id="PF13440">
    <property type="entry name" value="Polysacc_synt_3"/>
    <property type="match status" value="1"/>
</dbReference>
<evidence type="ECO:0008006" key="9">
    <source>
        <dbReference type="Google" id="ProtNLM"/>
    </source>
</evidence>
<organism evidence="7 8">
    <name type="scientific">Odoribacter laneus YIT 12061</name>
    <dbReference type="NCBI Taxonomy" id="742817"/>
    <lineage>
        <taxon>Bacteria</taxon>
        <taxon>Pseudomonadati</taxon>
        <taxon>Bacteroidota</taxon>
        <taxon>Bacteroidia</taxon>
        <taxon>Bacteroidales</taxon>
        <taxon>Odoribacteraceae</taxon>
        <taxon>Odoribacter</taxon>
    </lineage>
</organism>
<feature type="transmembrane region" description="Helical" evidence="6">
    <location>
        <begin position="43"/>
        <end position="62"/>
    </location>
</feature>
<feature type="transmembrane region" description="Helical" evidence="6">
    <location>
        <begin position="330"/>
        <end position="352"/>
    </location>
</feature>
<gene>
    <name evidence="7" type="ORF">HMPREF9449_03057</name>
</gene>
<feature type="transmembrane region" description="Helical" evidence="6">
    <location>
        <begin position="359"/>
        <end position="380"/>
    </location>
</feature>
<dbReference type="HOGENOM" id="CLU_037830_0_0_10"/>
<evidence type="ECO:0000256" key="3">
    <source>
        <dbReference type="ARBA" id="ARBA00022692"/>
    </source>
</evidence>
<keyword evidence="2" id="KW-1003">Cell membrane</keyword>
<evidence type="ECO:0000313" key="8">
    <source>
        <dbReference type="Proteomes" id="UP000004892"/>
    </source>
</evidence>
<dbReference type="AlphaFoldDB" id="H1DLC1"/>
<keyword evidence="5 6" id="KW-0472">Membrane</keyword>
<evidence type="ECO:0000256" key="5">
    <source>
        <dbReference type="ARBA" id="ARBA00023136"/>
    </source>
</evidence>
<feature type="transmembrane region" description="Helical" evidence="6">
    <location>
        <begin position="215"/>
        <end position="236"/>
    </location>
</feature>
<name>H1DLC1_9BACT</name>
<protein>
    <recommendedName>
        <fullName evidence="9">Polysaccharide biosynthesis protein C-terminal domain-containing protein</fullName>
    </recommendedName>
</protein>
<evidence type="ECO:0000256" key="4">
    <source>
        <dbReference type="ARBA" id="ARBA00022989"/>
    </source>
</evidence>
<accession>H1DLC1</accession>
<feature type="transmembrane region" description="Helical" evidence="6">
    <location>
        <begin position="9"/>
        <end position="31"/>
    </location>
</feature>
<dbReference type="PATRIC" id="fig|742817.3.peg.3265"/>
<keyword evidence="4 6" id="KW-1133">Transmembrane helix</keyword>
<dbReference type="EMBL" id="ADMC01000037">
    <property type="protein sequence ID" value="EHP45010.1"/>
    <property type="molecule type" value="Genomic_DNA"/>
</dbReference>